<protein>
    <recommendedName>
        <fullName evidence="3">Fimbrillin-A associated anchor proteins Mfa1 and Mfa2</fullName>
    </recommendedName>
</protein>
<accession>A0ABP8R987</accession>
<comment type="caution">
    <text evidence="1">The sequence shown here is derived from an EMBL/GenBank/DDBJ whole genome shotgun (WGS) entry which is preliminary data.</text>
</comment>
<organism evidence="1 2">
    <name type="scientific">Sphingobacterium thermophilum</name>
    <dbReference type="NCBI Taxonomy" id="768534"/>
    <lineage>
        <taxon>Bacteria</taxon>
        <taxon>Pseudomonadati</taxon>
        <taxon>Bacteroidota</taxon>
        <taxon>Sphingobacteriia</taxon>
        <taxon>Sphingobacteriales</taxon>
        <taxon>Sphingobacteriaceae</taxon>
        <taxon>Sphingobacterium</taxon>
    </lineage>
</organism>
<dbReference type="Proteomes" id="UP001500394">
    <property type="component" value="Unassembled WGS sequence"/>
</dbReference>
<evidence type="ECO:0000313" key="2">
    <source>
        <dbReference type="Proteomes" id="UP001500394"/>
    </source>
</evidence>
<proteinExistence type="predicted"/>
<reference evidence="2" key="1">
    <citation type="journal article" date="2019" name="Int. J. Syst. Evol. Microbiol.">
        <title>The Global Catalogue of Microorganisms (GCM) 10K type strain sequencing project: providing services to taxonomists for standard genome sequencing and annotation.</title>
        <authorList>
            <consortium name="The Broad Institute Genomics Platform"/>
            <consortium name="The Broad Institute Genome Sequencing Center for Infectious Disease"/>
            <person name="Wu L."/>
            <person name="Ma J."/>
        </authorList>
    </citation>
    <scope>NUCLEOTIDE SEQUENCE [LARGE SCALE GENOMIC DNA]</scope>
    <source>
        <strain evidence="2">JCM 17858</strain>
    </source>
</reference>
<evidence type="ECO:0000313" key="1">
    <source>
        <dbReference type="EMBL" id="GAA4521039.1"/>
    </source>
</evidence>
<keyword evidence="2" id="KW-1185">Reference proteome</keyword>
<dbReference type="Pfam" id="PF13149">
    <property type="entry name" value="Mfa_like_1"/>
    <property type="match status" value="1"/>
</dbReference>
<dbReference type="InterPro" id="IPR025049">
    <property type="entry name" value="Mfa-like_1"/>
</dbReference>
<gene>
    <name evidence="1" type="ORF">GCM10023173_25840</name>
</gene>
<sequence length="586" mass="64225">MTVTTWSCRKENKSLDSDGESAIFFDVLGIDEGSSLLASAQQDKKDKVQLTSYGEYEILTSVEDNILPAADSKGKKGATPLEQNVKYRIEVFKVESGNQIHVKSLDRESGQAVSPTDTIRVEYGGTYKWYAYTYNTPDPIATAPGEVEVPMGENKDFMYDSGEITVDFTSNKPIHISFKRKTARIQLEIDGRGANADEISAISITLPSGLVKTANFNLQSGTIEGTATDVSLPVLTTDDFEDVNGPYRKRSKFFHTVVTGPVASIQSNGLQIKVRNNPSLFSAALPGETISPLEVTRDLASPSKIISFSFNNTLEAGKSVLLKVDLLESGIVYRSVGGTPIEWARSNLYMHANSGDHRYRLYPDNIQTKDPATFFSFKGHIPLRLAERDNNPKDPCSLIYPAGRWKTATQQEYDVITASSGLLTNLLTNIGSILTNTPSYTQISNETPGGRYIKYTDVNAPSNSNFSAAANNIQFPFNGEHVVVDLLNFVNGSLISLNLGSSYNTMSGMWTRQDLLDVPLLNTSVGAWSYHGSRSLTGRSYAVVGVGALAELDLLGINILSSNFMNVRCTRNKNWDANTTPREPVY</sequence>
<dbReference type="EMBL" id="BAABGR010000044">
    <property type="protein sequence ID" value="GAA4521039.1"/>
    <property type="molecule type" value="Genomic_DNA"/>
</dbReference>
<name>A0ABP8R987_9SPHI</name>
<evidence type="ECO:0008006" key="3">
    <source>
        <dbReference type="Google" id="ProtNLM"/>
    </source>
</evidence>